<evidence type="ECO:0000256" key="2">
    <source>
        <dbReference type="ARBA" id="ARBA00008061"/>
    </source>
</evidence>
<evidence type="ECO:0000256" key="6">
    <source>
        <dbReference type="SAM" id="MobiDB-lite"/>
    </source>
</evidence>
<feature type="domain" description="Glycosyl hydrolase family 13 catalytic" evidence="8">
    <location>
        <begin position="35"/>
        <end position="429"/>
    </location>
</feature>
<reference evidence="9 10" key="1">
    <citation type="submission" date="2024-03" db="EMBL/GenBank/DDBJ databases">
        <title>Adaptation during the transition from Ophiocordyceps entomopathogen to insect associate is accompanied by gene loss and intensified selection.</title>
        <authorList>
            <person name="Ward C.M."/>
            <person name="Onetto C.A."/>
            <person name="Borneman A.R."/>
        </authorList>
    </citation>
    <scope>NUCLEOTIDE SEQUENCE [LARGE SCALE GENOMIC DNA]</scope>
    <source>
        <strain evidence="9">AWRI1</strain>
        <tissue evidence="9">Single Adult Female</tissue>
    </source>
</reference>
<evidence type="ECO:0000313" key="9">
    <source>
        <dbReference type="EMBL" id="KAK7585946.1"/>
    </source>
</evidence>
<dbReference type="InterPro" id="IPR006047">
    <property type="entry name" value="GH13_cat_dom"/>
</dbReference>
<comment type="similarity">
    <text evidence="2">Belongs to the glycosyl hydrolase 13 family.</text>
</comment>
<dbReference type="Proteomes" id="UP001367676">
    <property type="component" value="Unassembled WGS sequence"/>
</dbReference>
<name>A0AAN9THV8_9HEMI</name>
<dbReference type="GO" id="GO:0005975">
    <property type="term" value="P:carbohydrate metabolic process"/>
    <property type="evidence" value="ECO:0007669"/>
    <property type="project" value="InterPro"/>
</dbReference>
<dbReference type="SUPFAM" id="SSF51445">
    <property type="entry name" value="(Trans)glycosidases"/>
    <property type="match status" value="1"/>
</dbReference>
<comment type="catalytic activity">
    <reaction evidence="1">
        <text>Hydrolysis of terminal, non-reducing (1-&gt;4)-linked alpha-D-glucose residues with release of alpha-D-glucose.</text>
        <dbReference type="EC" id="3.2.1.20"/>
    </reaction>
</comment>
<dbReference type="GO" id="GO:0004558">
    <property type="term" value="F:alpha-1,4-glucosidase activity"/>
    <property type="evidence" value="ECO:0007669"/>
    <property type="project" value="UniProtKB-EC"/>
</dbReference>
<accession>A0AAN9THV8</accession>
<sequence>MNFVIKLILIIFLICNIKAIAAHNKDWWKYTTIYEVYIRSFQDSDGDGVGDFQGIISKLDHFVDLGVETIWISPFFESPMYDLGYDIMNYTAVDPLFGSMEDFDELMEEMNKRGLKLLIDFVVNHSSEQHPWFKKSINRIEPYTDFYVWANPKGFNESGAPIPPNNWLSLFGGSAWKWNSKRKQFYLHQFAEQQPDLNLRNSALKTELKSVLKFWFDKGAVGARLDATKHFIEDLALRDEPLLEGISAKEVFTWNDMDHRYTTDLWESYEFIHELRDFVDKYSSRVSEEKILIAEAYTDSNHTFMYYGNPGYNIAHFPFNFVFVGLKTFPSPKSMDGQIKYWLMNMPKNGVPNWQLFEFKVEFFVRVRASAGVTNMFNPPSLFDRALREIVERIYSYDLLDKMKGTLPVIIVEECKKRYFAIKEEASMRRTIMLRKFSPSSLWSIDEHCAYGIRYNGVCYVEEAVHNGVHVSTQTRFCQACWTTVHENFKDKTLDGVTMRIIMDNPNEEIYCDGIDFYFRPTEYICDKCYSAVFFQTWESEVRVNCDCEWCHWDDPCPYDSMGVLINFPPTDSDSDSDTYSDYDYDSDSGYETI</sequence>
<evidence type="ECO:0000256" key="4">
    <source>
        <dbReference type="ARBA" id="ARBA00023180"/>
    </source>
</evidence>
<dbReference type="SMART" id="SM00642">
    <property type="entry name" value="Aamy"/>
    <property type="match status" value="1"/>
</dbReference>
<organism evidence="9 10">
    <name type="scientific">Parthenolecanium corni</name>
    <dbReference type="NCBI Taxonomy" id="536013"/>
    <lineage>
        <taxon>Eukaryota</taxon>
        <taxon>Metazoa</taxon>
        <taxon>Ecdysozoa</taxon>
        <taxon>Arthropoda</taxon>
        <taxon>Hexapoda</taxon>
        <taxon>Insecta</taxon>
        <taxon>Pterygota</taxon>
        <taxon>Neoptera</taxon>
        <taxon>Paraneoptera</taxon>
        <taxon>Hemiptera</taxon>
        <taxon>Sternorrhyncha</taxon>
        <taxon>Coccoidea</taxon>
        <taxon>Coccidae</taxon>
        <taxon>Parthenolecanium</taxon>
    </lineage>
</organism>
<evidence type="ECO:0000256" key="7">
    <source>
        <dbReference type="SAM" id="SignalP"/>
    </source>
</evidence>
<dbReference type="PANTHER" id="PTHR10357:SF179">
    <property type="entry name" value="NEUTRAL AND BASIC AMINO ACID TRANSPORT PROTEIN RBAT"/>
    <property type="match status" value="1"/>
</dbReference>
<keyword evidence="4" id="KW-0325">Glycoprotein</keyword>
<dbReference type="PANTHER" id="PTHR10357">
    <property type="entry name" value="ALPHA-AMYLASE FAMILY MEMBER"/>
    <property type="match status" value="1"/>
</dbReference>
<feature type="signal peptide" evidence="7">
    <location>
        <begin position="1"/>
        <end position="22"/>
    </location>
</feature>
<dbReference type="AlphaFoldDB" id="A0AAN9THV8"/>
<dbReference type="Gene3D" id="3.20.20.80">
    <property type="entry name" value="Glycosidases"/>
    <property type="match status" value="1"/>
</dbReference>
<evidence type="ECO:0000256" key="1">
    <source>
        <dbReference type="ARBA" id="ARBA00001657"/>
    </source>
</evidence>
<dbReference type="Gene3D" id="3.90.400.10">
    <property type="entry name" value="Oligo-1,6-glucosidase, Domain 2"/>
    <property type="match status" value="1"/>
</dbReference>
<dbReference type="InterPro" id="IPR017853">
    <property type="entry name" value="GH"/>
</dbReference>
<dbReference type="EC" id="3.2.1.20" evidence="3"/>
<dbReference type="FunFam" id="3.90.400.10:FF:000001">
    <property type="entry name" value="Maltase A3, isoform A"/>
    <property type="match status" value="1"/>
</dbReference>
<proteinExistence type="inferred from homology"/>
<keyword evidence="5" id="KW-0326">Glycosidase</keyword>
<evidence type="ECO:0000256" key="3">
    <source>
        <dbReference type="ARBA" id="ARBA00012741"/>
    </source>
</evidence>
<dbReference type="InterPro" id="IPR045857">
    <property type="entry name" value="O16G_dom_2"/>
</dbReference>
<keyword evidence="5" id="KW-0378">Hydrolase</keyword>
<evidence type="ECO:0000259" key="8">
    <source>
        <dbReference type="SMART" id="SM00642"/>
    </source>
</evidence>
<dbReference type="Pfam" id="PF00128">
    <property type="entry name" value="Alpha-amylase"/>
    <property type="match status" value="1"/>
</dbReference>
<gene>
    <name evidence="9" type="ORF">V9T40_000125</name>
</gene>
<feature type="region of interest" description="Disordered" evidence="6">
    <location>
        <begin position="573"/>
        <end position="594"/>
    </location>
</feature>
<keyword evidence="10" id="KW-1185">Reference proteome</keyword>
<protein>
    <recommendedName>
        <fullName evidence="3">alpha-glucosidase</fullName>
        <ecNumber evidence="3">3.2.1.20</ecNumber>
    </recommendedName>
</protein>
<evidence type="ECO:0000256" key="5">
    <source>
        <dbReference type="ARBA" id="ARBA00023295"/>
    </source>
</evidence>
<comment type="caution">
    <text evidence="9">The sequence shown here is derived from an EMBL/GenBank/DDBJ whole genome shotgun (WGS) entry which is preliminary data.</text>
</comment>
<keyword evidence="7" id="KW-0732">Signal</keyword>
<dbReference type="EMBL" id="JBBCAQ010000028">
    <property type="protein sequence ID" value="KAK7585946.1"/>
    <property type="molecule type" value="Genomic_DNA"/>
</dbReference>
<feature type="chain" id="PRO_5042865196" description="alpha-glucosidase" evidence="7">
    <location>
        <begin position="23"/>
        <end position="594"/>
    </location>
</feature>
<evidence type="ECO:0000313" key="10">
    <source>
        <dbReference type="Proteomes" id="UP001367676"/>
    </source>
</evidence>